<proteinExistence type="predicted"/>
<dbReference type="Gene3D" id="1.10.150.900">
    <property type="match status" value="1"/>
</dbReference>
<evidence type="ECO:0000313" key="2">
    <source>
        <dbReference type="WBParaSite" id="PEQ_0000132601-mRNA-1"/>
    </source>
</evidence>
<dbReference type="PANTHER" id="PTHR45892">
    <property type="entry name" value="AMINOACYLASE-1"/>
    <property type="match status" value="1"/>
</dbReference>
<dbReference type="PANTHER" id="PTHR45892:SF1">
    <property type="entry name" value="AMINOACYLASE-1"/>
    <property type="match status" value="1"/>
</dbReference>
<organism evidence="1 2">
    <name type="scientific">Parascaris equorum</name>
    <name type="common">Equine roundworm</name>
    <dbReference type="NCBI Taxonomy" id="6256"/>
    <lineage>
        <taxon>Eukaryota</taxon>
        <taxon>Metazoa</taxon>
        <taxon>Ecdysozoa</taxon>
        <taxon>Nematoda</taxon>
        <taxon>Chromadorea</taxon>
        <taxon>Rhabditida</taxon>
        <taxon>Spirurina</taxon>
        <taxon>Ascaridomorpha</taxon>
        <taxon>Ascaridoidea</taxon>
        <taxon>Ascarididae</taxon>
        <taxon>Parascaris</taxon>
    </lineage>
</organism>
<dbReference type="WBParaSite" id="PEQ_0000132601-mRNA-1">
    <property type="protein sequence ID" value="PEQ_0000132601-mRNA-1"/>
    <property type="gene ID" value="PEQ_0000132601"/>
</dbReference>
<accession>A0A914R4E7</accession>
<dbReference type="Proteomes" id="UP000887564">
    <property type="component" value="Unplaced"/>
</dbReference>
<keyword evidence="1" id="KW-1185">Reference proteome</keyword>
<reference evidence="2" key="1">
    <citation type="submission" date="2022-11" db="UniProtKB">
        <authorList>
            <consortium name="WormBaseParasite"/>
        </authorList>
    </citation>
    <scope>IDENTIFICATION</scope>
</reference>
<protein>
    <submittedName>
        <fullName evidence="2">Uncharacterized protein</fullName>
    </submittedName>
</protein>
<evidence type="ECO:0000313" key="1">
    <source>
        <dbReference type="Proteomes" id="UP000887564"/>
    </source>
</evidence>
<dbReference type="AlphaFoldDB" id="A0A914R4E7"/>
<name>A0A914R4E7_PAREQ</name>
<sequence>MLGGAVGGTVELFLLIYRGNSLAVDFISRIQTWCKLRLSLMRKGYRSVGFSPMNKTPTLLHDHNEYIEESVFLRGVQLYEKIIARLADLPKF</sequence>
<dbReference type="SUPFAM" id="SSF53187">
    <property type="entry name" value="Zn-dependent exopeptidases"/>
    <property type="match status" value="1"/>
</dbReference>
<dbReference type="InterPro" id="IPR052083">
    <property type="entry name" value="Aminoacylase-1_M20A"/>
</dbReference>
<dbReference type="GO" id="GO:0004046">
    <property type="term" value="F:aminoacylase activity"/>
    <property type="evidence" value="ECO:0007669"/>
    <property type="project" value="TreeGrafter"/>
</dbReference>